<dbReference type="eggNOG" id="COG5479">
    <property type="taxonomic scope" value="Bacteria"/>
</dbReference>
<dbReference type="SMART" id="SM00644">
    <property type="entry name" value="Ami_2"/>
    <property type="match status" value="1"/>
</dbReference>
<dbReference type="InterPro" id="IPR013207">
    <property type="entry name" value="LGFP"/>
</dbReference>
<dbReference type="SUPFAM" id="SSF55846">
    <property type="entry name" value="N-acetylmuramoyl-L-alanine amidase-like"/>
    <property type="match status" value="1"/>
</dbReference>
<dbReference type="STRING" id="1224163.B841_12020"/>
<dbReference type="InterPro" id="IPR006619">
    <property type="entry name" value="PGRP_domain_met/bac"/>
</dbReference>
<feature type="domain" description="N-acetylmuramoyl-L-alanine amidase" evidence="3">
    <location>
        <begin position="264"/>
        <end position="423"/>
    </location>
</feature>
<dbReference type="CDD" id="cd06583">
    <property type="entry name" value="PGRP"/>
    <property type="match status" value="1"/>
</dbReference>
<feature type="domain" description="Peptidoglycan recognition protein family" evidence="4">
    <location>
        <begin position="251"/>
        <end position="411"/>
    </location>
</feature>
<dbReference type="PANTHER" id="PTHR11022:SF41">
    <property type="entry name" value="PEPTIDOGLYCAN-RECOGNITION PROTEIN LC-RELATED"/>
    <property type="match status" value="1"/>
</dbReference>
<protein>
    <submittedName>
        <fullName evidence="5">Peptidoglycan recognition protein</fullName>
    </submittedName>
</protein>
<dbReference type="KEGG" id="cmd:B841_12020"/>
<evidence type="ECO:0000256" key="2">
    <source>
        <dbReference type="SAM" id="MobiDB-lite"/>
    </source>
</evidence>
<evidence type="ECO:0000313" key="6">
    <source>
        <dbReference type="Proteomes" id="UP000015388"/>
    </source>
</evidence>
<name>S5TM13_9CORY</name>
<gene>
    <name evidence="5" type="ORF">B841_12020</name>
</gene>
<dbReference type="EMBL" id="CP003924">
    <property type="protein sequence ID" value="AGS35876.1"/>
    <property type="molecule type" value="Genomic_DNA"/>
</dbReference>
<dbReference type="Gene3D" id="3.40.80.10">
    <property type="entry name" value="Peptidoglycan recognition protein-like"/>
    <property type="match status" value="1"/>
</dbReference>
<dbReference type="GO" id="GO:0009253">
    <property type="term" value="P:peptidoglycan catabolic process"/>
    <property type="evidence" value="ECO:0007669"/>
    <property type="project" value="InterPro"/>
</dbReference>
<feature type="region of interest" description="Disordered" evidence="2">
    <location>
        <begin position="144"/>
        <end position="203"/>
    </location>
</feature>
<dbReference type="GO" id="GO:0008745">
    <property type="term" value="F:N-acetylmuramoyl-L-alanine amidase activity"/>
    <property type="evidence" value="ECO:0007669"/>
    <property type="project" value="InterPro"/>
</dbReference>
<dbReference type="HOGENOM" id="CLU_018529_1_1_11"/>
<dbReference type="OrthoDB" id="514320at2"/>
<dbReference type="InterPro" id="IPR015510">
    <property type="entry name" value="PGRP"/>
</dbReference>
<evidence type="ECO:0000259" key="3">
    <source>
        <dbReference type="SMART" id="SM00644"/>
    </source>
</evidence>
<dbReference type="PANTHER" id="PTHR11022">
    <property type="entry name" value="PEPTIDOGLYCAN RECOGNITION PROTEIN"/>
    <property type="match status" value="1"/>
</dbReference>
<dbReference type="PATRIC" id="fig|1224163.3.peg.2428"/>
<organism evidence="5 6">
    <name type="scientific">Corynebacterium maris DSM 45190</name>
    <dbReference type="NCBI Taxonomy" id="1224163"/>
    <lineage>
        <taxon>Bacteria</taxon>
        <taxon>Bacillati</taxon>
        <taxon>Actinomycetota</taxon>
        <taxon>Actinomycetes</taxon>
        <taxon>Mycobacteriales</taxon>
        <taxon>Corynebacteriaceae</taxon>
        <taxon>Corynebacterium</taxon>
    </lineage>
</organism>
<evidence type="ECO:0000259" key="4">
    <source>
        <dbReference type="SMART" id="SM00701"/>
    </source>
</evidence>
<reference evidence="5 6" key="1">
    <citation type="submission" date="2012-11" db="EMBL/GenBank/DDBJ databases">
        <title>The complete genome sequence of Corynebacterium maris Coryn-1 (=DSM 45190).</title>
        <authorList>
            <person name="Schaffert L."/>
            <person name="Albersmeier A."/>
            <person name="Kalinowski J."/>
            <person name="Ruckert C."/>
        </authorList>
    </citation>
    <scope>NUCLEOTIDE SEQUENCE [LARGE SCALE GENOMIC DNA]</scope>
    <source>
        <strain evidence="6">Coryn-1</strain>
    </source>
</reference>
<feature type="compositionally biased region" description="Low complexity" evidence="2">
    <location>
        <begin position="457"/>
        <end position="473"/>
    </location>
</feature>
<dbReference type="AlphaFoldDB" id="S5TM13"/>
<sequence>MPALATLLVVALVIAAVFGGNTVLQTQSDGSDPITADETAVSLSSGDNVVVDDAAIATQGTGEDARTVKEFASDEPFSMFALTWYGEADIAAFVRAEREDGSWSEWYQTDPLNIVSEDGKTGTELIYVEPTTRVQVNVSGVDLELPGDAGTAEAPAQEAPAEQAPVQEAPVEQAPAEQSPAPAQAPAPAAGAGAPVPPSYDDIKPVADVTEVAQAGSRLSASDIEAVFIDGKIADDGITQVVDGSNTNGMPEVISRAGWRANESIRCGSPSYSDPVSAVTVHHTAGSNNYSENQSPGIVRGIYQYHASNLGWCDVGYGALVDKYGNIYEGRAGGLDKAVQGAHVGGFNQNTWGVSLMGNYQNAQPTQAALEAIGELAGWKAAVHGFDPKGTDEHYAEFSFSGSRYAQGQGDTFPNINAHRDFHYNECPGQYLYAELDTIRDIASQRYNAIGGGLAGSDTNSSTSSTSPTTSSTVNKAADTNDAAQEPATGSDDGSSQAAGPAFGTITHLVESLTSGDEEALATAGASVVLLVLTALLDGGALEGQASENVAAGFTRGAGVTDLPNLGGEQLSIAGGSDVERKWNEVYQLYGGVLGQPNGGVTGAADTGLEVALFDRGLIIDSDAVGARALWGGIADAWAAQGLDAGPLGLPLNEEYATGEGDQVRVDFEGGSITYDPATQTTDVQTA</sequence>
<feature type="region of interest" description="Disordered" evidence="2">
    <location>
        <begin position="453"/>
        <end position="477"/>
    </location>
</feature>
<proteinExistence type="inferred from homology"/>
<dbReference type="GO" id="GO:0008270">
    <property type="term" value="F:zinc ion binding"/>
    <property type="evidence" value="ECO:0007669"/>
    <property type="project" value="InterPro"/>
</dbReference>
<dbReference type="SMART" id="SM00701">
    <property type="entry name" value="PGRP"/>
    <property type="match status" value="1"/>
</dbReference>
<feature type="compositionally biased region" description="Low complexity" evidence="2">
    <location>
        <begin position="152"/>
        <end position="194"/>
    </location>
</feature>
<evidence type="ECO:0000313" key="5">
    <source>
        <dbReference type="EMBL" id="AGS35876.1"/>
    </source>
</evidence>
<accession>S5TM13</accession>
<dbReference type="InterPro" id="IPR002502">
    <property type="entry name" value="Amidase_domain"/>
</dbReference>
<dbReference type="Pfam" id="PF01510">
    <property type="entry name" value="Amidase_2"/>
    <property type="match status" value="1"/>
</dbReference>
<keyword evidence="6" id="KW-1185">Reference proteome</keyword>
<dbReference type="Proteomes" id="UP000015388">
    <property type="component" value="Chromosome"/>
</dbReference>
<dbReference type="InterPro" id="IPR036505">
    <property type="entry name" value="Amidase/PGRP_sf"/>
</dbReference>
<dbReference type="Pfam" id="PF08310">
    <property type="entry name" value="LGFP"/>
    <property type="match status" value="1"/>
</dbReference>
<comment type="similarity">
    <text evidence="1">Belongs to the N-acetylmuramoyl-L-alanine amidase 2 family.</text>
</comment>
<evidence type="ECO:0000256" key="1">
    <source>
        <dbReference type="ARBA" id="ARBA00007553"/>
    </source>
</evidence>